<sequence>MDFKLLQDRLGHLFKDAALLQQALTHRSHSSVHNERLEFLGDSVLNCVVASLLFERYNKIDEGDLSRLRANLVKQQSLYEIAQRLELSQFLRLGEGELKSGGFRRPSILADTLEALFGAIFLDAGFNAARDVIRSLYIPILDTVDPKTLGKDAKTLLQEYLQGKKLALPQYNVVATHGAAHNQEFEIECLVPKLDIQVFGTGGSRRAGEQAAAKLALEAVQNALVKTTASGRKTRPRASQLKLAGIATIQPDAPIGEEVKKPAKTSAKADGKADSVPDSKPDARQTRLDLKTDAKADAKAGAASPESESVQPQGGAKLASNTASPETKTA</sequence>
<keyword evidence="9" id="KW-0479">Metal-binding</keyword>
<comment type="function">
    <text evidence="9">Digests double-stranded RNA. Involved in the processing of primary rRNA transcript to yield the immediate precursors to the large and small rRNAs (23S and 16S). Processes some mRNAs, and tRNAs when they are encoded in the rRNA operon. Processes pre-crRNA and tracrRNA of type II CRISPR loci if present in the organism.</text>
</comment>
<dbReference type="GO" id="GO:0006364">
    <property type="term" value="P:rRNA processing"/>
    <property type="evidence" value="ECO:0007669"/>
    <property type="project" value="UniProtKB-UniRule"/>
</dbReference>
<evidence type="ECO:0000313" key="13">
    <source>
        <dbReference type="EMBL" id="RJF98402.1"/>
    </source>
</evidence>
<dbReference type="Proteomes" id="UP000265955">
    <property type="component" value="Unassembled WGS sequence"/>
</dbReference>
<dbReference type="GO" id="GO:0019843">
    <property type="term" value="F:rRNA binding"/>
    <property type="evidence" value="ECO:0007669"/>
    <property type="project" value="UniProtKB-KW"/>
</dbReference>
<feature type="compositionally biased region" description="Basic and acidic residues" evidence="10">
    <location>
        <begin position="257"/>
        <end position="298"/>
    </location>
</feature>
<dbReference type="InterPro" id="IPR011907">
    <property type="entry name" value="RNase_III"/>
</dbReference>
<dbReference type="CDD" id="cd00593">
    <property type="entry name" value="RIBOc"/>
    <property type="match status" value="1"/>
</dbReference>
<evidence type="ECO:0000256" key="2">
    <source>
        <dbReference type="ARBA" id="ARBA00010183"/>
    </source>
</evidence>
<comment type="subcellular location">
    <subcellularLocation>
        <location evidence="9">Cytoplasm</location>
    </subcellularLocation>
</comment>
<feature type="region of interest" description="Disordered" evidence="10">
    <location>
        <begin position="253"/>
        <end position="330"/>
    </location>
</feature>
<dbReference type="Gene3D" id="3.30.160.20">
    <property type="match status" value="1"/>
</dbReference>
<gene>
    <name evidence="9" type="primary">rnc</name>
    <name evidence="13" type="ORF">D3871_07665</name>
</gene>
<dbReference type="SMART" id="SM00535">
    <property type="entry name" value="RIBOc"/>
    <property type="match status" value="1"/>
</dbReference>
<comment type="catalytic activity">
    <reaction evidence="1 9">
        <text>Endonucleolytic cleavage to 5'-phosphomonoester.</text>
        <dbReference type="EC" id="3.1.26.3"/>
    </reaction>
</comment>
<comment type="similarity">
    <text evidence="2">Belongs to the ribonuclease III family.</text>
</comment>
<dbReference type="NCBIfam" id="TIGR02191">
    <property type="entry name" value="RNaseIII"/>
    <property type="match status" value="1"/>
</dbReference>
<keyword evidence="9" id="KW-0819">tRNA processing</keyword>
<evidence type="ECO:0000256" key="7">
    <source>
        <dbReference type="ARBA" id="ARBA00022801"/>
    </source>
</evidence>
<feature type="active site" evidence="9">
    <location>
        <position position="42"/>
    </location>
</feature>
<dbReference type="GO" id="GO:0003725">
    <property type="term" value="F:double-stranded RNA binding"/>
    <property type="evidence" value="ECO:0007669"/>
    <property type="project" value="TreeGrafter"/>
</dbReference>
<proteinExistence type="inferred from homology"/>
<feature type="binding site" evidence="9">
    <location>
        <position position="111"/>
    </location>
    <ligand>
        <name>Mg(2+)</name>
        <dbReference type="ChEBI" id="CHEBI:18420"/>
    </ligand>
</feature>
<dbReference type="SUPFAM" id="SSF69065">
    <property type="entry name" value="RNase III domain-like"/>
    <property type="match status" value="1"/>
</dbReference>
<keyword evidence="9" id="KW-0963">Cytoplasm</keyword>
<dbReference type="SUPFAM" id="SSF54768">
    <property type="entry name" value="dsRNA-binding domain-like"/>
    <property type="match status" value="1"/>
</dbReference>
<evidence type="ECO:0000313" key="14">
    <source>
        <dbReference type="Proteomes" id="UP000265955"/>
    </source>
</evidence>
<dbReference type="PROSITE" id="PS50137">
    <property type="entry name" value="DS_RBD"/>
    <property type="match status" value="1"/>
</dbReference>
<protein>
    <recommendedName>
        <fullName evidence="9">Ribonuclease 3</fullName>
        <ecNumber evidence="9">3.1.26.3</ecNumber>
    </recommendedName>
    <alternativeName>
        <fullName evidence="9">Ribonuclease III</fullName>
        <shortName evidence="9">RNase III</shortName>
    </alternativeName>
</protein>
<evidence type="ECO:0000256" key="5">
    <source>
        <dbReference type="ARBA" id="ARBA00022722"/>
    </source>
</evidence>
<dbReference type="InterPro" id="IPR000999">
    <property type="entry name" value="RNase_III_dom"/>
</dbReference>
<keyword evidence="7 9" id="KW-0378">Hydrolase</keyword>
<evidence type="ECO:0000256" key="9">
    <source>
        <dbReference type="HAMAP-Rule" id="MF_00104"/>
    </source>
</evidence>
<evidence type="ECO:0000256" key="10">
    <source>
        <dbReference type="SAM" id="MobiDB-lite"/>
    </source>
</evidence>
<reference evidence="14" key="1">
    <citation type="submission" date="2018-09" db="EMBL/GenBank/DDBJ databases">
        <authorList>
            <person name="Zhu H."/>
        </authorList>
    </citation>
    <scope>NUCLEOTIDE SEQUENCE [LARGE SCALE GENOMIC DNA]</scope>
    <source>
        <strain evidence="14">K1R23-30</strain>
    </source>
</reference>
<comment type="cofactor">
    <cofactor evidence="9">
        <name>Mg(2+)</name>
        <dbReference type="ChEBI" id="CHEBI:18420"/>
    </cofactor>
</comment>
<evidence type="ECO:0000256" key="1">
    <source>
        <dbReference type="ARBA" id="ARBA00000109"/>
    </source>
</evidence>
<dbReference type="EMBL" id="QYUO01000001">
    <property type="protein sequence ID" value="RJF98402.1"/>
    <property type="molecule type" value="Genomic_DNA"/>
</dbReference>
<keyword evidence="9" id="KW-0699">rRNA-binding</keyword>
<keyword evidence="9" id="KW-0460">Magnesium</keyword>
<dbReference type="PROSITE" id="PS00517">
    <property type="entry name" value="RNASE_3_1"/>
    <property type="match status" value="1"/>
</dbReference>
<feature type="active site" evidence="9">
    <location>
        <position position="114"/>
    </location>
</feature>
<evidence type="ECO:0000256" key="3">
    <source>
        <dbReference type="ARBA" id="ARBA00022552"/>
    </source>
</evidence>
<dbReference type="CDD" id="cd10845">
    <property type="entry name" value="DSRM_RNAse_III_family"/>
    <property type="match status" value="1"/>
</dbReference>
<feature type="domain" description="RNase III" evidence="12">
    <location>
        <begin position="3"/>
        <end position="125"/>
    </location>
</feature>
<feature type="compositionally biased region" description="Polar residues" evidence="10">
    <location>
        <begin position="319"/>
        <end position="330"/>
    </location>
</feature>
<dbReference type="AlphaFoldDB" id="A0A3A3FQC0"/>
<dbReference type="EC" id="3.1.26.3" evidence="9"/>
<keyword evidence="6 9" id="KW-0255">Endonuclease</keyword>
<dbReference type="GO" id="GO:0008033">
    <property type="term" value="P:tRNA processing"/>
    <property type="evidence" value="ECO:0007669"/>
    <property type="project" value="UniProtKB-KW"/>
</dbReference>
<dbReference type="GO" id="GO:0046872">
    <property type="term" value="F:metal ion binding"/>
    <property type="evidence" value="ECO:0007669"/>
    <property type="project" value="UniProtKB-KW"/>
</dbReference>
<feature type="binding site" evidence="9">
    <location>
        <position position="38"/>
    </location>
    <ligand>
        <name>Mg(2+)</name>
        <dbReference type="ChEBI" id="CHEBI:18420"/>
    </ligand>
</feature>
<keyword evidence="8 9" id="KW-0694">RNA-binding</keyword>
<name>A0A3A3FQC0_9BURK</name>
<dbReference type="GO" id="GO:0004525">
    <property type="term" value="F:ribonuclease III activity"/>
    <property type="evidence" value="ECO:0007669"/>
    <property type="project" value="UniProtKB-UniRule"/>
</dbReference>
<dbReference type="HAMAP" id="MF_00104">
    <property type="entry name" value="RNase_III"/>
    <property type="match status" value="1"/>
</dbReference>
<keyword evidence="5 9" id="KW-0540">Nuclease</keyword>
<dbReference type="PANTHER" id="PTHR11207:SF0">
    <property type="entry name" value="RIBONUCLEASE 3"/>
    <property type="match status" value="1"/>
</dbReference>
<dbReference type="GO" id="GO:0010468">
    <property type="term" value="P:regulation of gene expression"/>
    <property type="evidence" value="ECO:0007669"/>
    <property type="project" value="TreeGrafter"/>
</dbReference>
<accession>A0A3A3FQC0</accession>
<evidence type="ECO:0000256" key="8">
    <source>
        <dbReference type="ARBA" id="ARBA00022884"/>
    </source>
</evidence>
<dbReference type="PANTHER" id="PTHR11207">
    <property type="entry name" value="RIBONUCLEASE III"/>
    <property type="match status" value="1"/>
</dbReference>
<dbReference type="SMART" id="SM00358">
    <property type="entry name" value="DSRM"/>
    <property type="match status" value="1"/>
</dbReference>
<dbReference type="RefSeq" id="WP_119768354.1">
    <property type="nucleotide sequence ID" value="NZ_QYUO01000001.1"/>
</dbReference>
<evidence type="ECO:0000259" key="11">
    <source>
        <dbReference type="PROSITE" id="PS50137"/>
    </source>
</evidence>
<feature type="domain" description="DRBM" evidence="11">
    <location>
        <begin position="152"/>
        <end position="222"/>
    </location>
</feature>
<keyword evidence="14" id="KW-1185">Reference proteome</keyword>
<dbReference type="Pfam" id="PF14622">
    <property type="entry name" value="Ribonucleas_3_3"/>
    <property type="match status" value="1"/>
</dbReference>
<dbReference type="InterPro" id="IPR036389">
    <property type="entry name" value="RNase_III_sf"/>
</dbReference>
<dbReference type="Pfam" id="PF00035">
    <property type="entry name" value="dsrm"/>
    <property type="match status" value="1"/>
</dbReference>
<keyword evidence="4 9" id="KW-0507">mRNA processing</keyword>
<evidence type="ECO:0000256" key="6">
    <source>
        <dbReference type="ARBA" id="ARBA00022759"/>
    </source>
</evidence>
<dbReference type="OrthoDB" id="9805026at2"/>
<dbReference type="Gene3D" id="1.10.1520.10">
    <property type="entry name" value="Ribonuclease III domain"/>
    <property type="match status" value="1"/>
</dbReference>
<evidence type="ECO:0000256" key="4">
    <source>
        <dbReference type="ARBA" id="ARBA00022664"/>
    </source>
</evidence>
<dbReference type="GO" id="GO:0005737">
    <property type="term" value="C:cytoplasm"/>
    <property type="evidence" value="ECO:0007669"/>
    <property type="project" value="UniProtKB-SubCell"/>
</dbReference>
<dbReference type="InterPro" id="IPR014720">
    <property type="entry name" value="dsRBD_dom"/>
</dbReference>
<comment type="caution">
    <text evidence="13">The sequence shown here is derived from an EMBL/GenBank/DDBJ whole genome shotgun (WGS) entry which is preliminary data.</text>
</comment>
<keyword evidence="3 9" id="KW-0698">rRNA processing</keyword>
<dbReference type="FunFam" id="1.10.1520.10:FF:000001">
    <property type="entry name" value="Ribonuclease 3"/>
    <property type="match status" value="1"/>
</dbReference>
<evidence type="ECO:0000259" key="12">
    <source>
        <dbReference type="PROSITE" id="PS50142"/>
    </source>
</evidence>
<dbReference type="PROSITE" id="PS50142">
    <property type="entry name" value="RNASE_3_2"/>
    <property type="match status" value="1"/>
</dbReference>
<comment type="subunit">
    <text evidence="9">Homodimer.</text>
</comment>
<organism evidence="13 14">
    <name type="scientific">Noviherbaspirillum saxi</name>
    <dbReference type="NCBI Taxonomy" id="2320863"/>
    <lineage>
        <taxon>Bacteria</taxon>
        <taxon>Pseudomonadati</taxon>
        <taxon>Pseudomonadota</taxon>
        <taxon>Betaproteobacteria</taxon>
        <taxon>Burkholderiales</taxon>
        <taxon>Oxalobacteraceae</taxon>
        <taxon>Noviherbaspirillum</taxon>
    </lineage>
</organism>
<dbReference type="GO" id="GO:0006397">
    <property type="term" value="P:mRNA processing"/>
    <property type="evidence" value="ECO:0007669"/>
    <property type="project" value="UniProtKB-UniRule"/>
</dbReference>
<feature type="binding site" evidence="9">
    <location>
        <position position="114"/>
    </location>
    <ligand>
        <name>Mg(2+)</name>
        <dbReference type="ChEBI" id="CHEBI:18420"/>
    </ligand>
</feature>